<evidence type="ECO:0000313" key="3">
    <source>
        <dbReference type="Proteomes" id="UP000011566"/>
    </source>
</evidence>
<dbReference type="PATRIC" id="fig|1132509.6.peg.269"/>
<dbReference type="AlphaFoldDB" id="M0M9U9"/>
<keyword evidence="3" id="KW-1185">Reference proteome</keyword>
<dbReference type="CDD" id="cd03449">
    <property type="entry name" value="R_hydratase"/>
    <property type="match status" value="1"/>
</dbReference>
<dbReference type="EMBL" id="AOMB01000005">
    <property type="protein sequence ID" value="EMA41414.1"/>
    <property type="molecule type" value="Genomic_DNA"/>
</dbReference>
<name>M0M9U9_9EURY</name>
<dbReference type="eggNOG" id="arCOG00778">
    <property type="taxonomic scope" value="Archaea"/>
</dbReference>
<dbReference type="InterPro" id="IPR002539">
    <property type="entry name" value="MaoC-like_dom"/>
</dbReference>
<dbReference type="InterPro" id="IPR050965">
    <property type="entry name" value="UPF0336/Enoyl-CoA_hydratase"/>
</dbReference>
<dbReference type="SUPFAM" id="SSF54637">
    <property type="entry name" value="Thioesterase/thiol ester dehydrase-isomerase"/>
    <property type="match status" value="1"/>
</dbReference>
<sequence length="207" mass="22708">MGSASGTDFPAVSDAWFRLWSDLFTSTLEANRAAIGAFERSTATTPRLDPAVPEVAYREPDWVVERSVDSAADLAVGDWVRFTKRITDEEVRAFARISGDTNRLHLDEGFAEDTRFEGRIAHGTLLSGLISAALARLPGLTIYLSQELEFRHPVRIGETVTGNCEVTESLGGDRYRVETTLHNEDGEVIIAGEAVVLIDDLPTTARQ</sequence>
<protein>
    <submittedName>
        <fullName evidence="2">Enoyl-CoA hydratase</fullName>
    </submittedName>
</protein>
<dbReference type="GO" id="GO:0006633">
    <property type="term" value="P:fatty acid biosynthetic process"/>
    <property type="evidence" value="ECO:0007669"/>
    <property type="project" value="TreeGrafter"/>
</dbReference>
<evidence type="ECO:0000259" key="1">
    <source>
        <dbReference type="Pfam" id="PF01575"/>
    </source>
</evidence>
<comment type="caution">
    <text evidence="2">The sequence shown here is derived from an EMBL/GenBank/DDBJ whole genome shotgun (WGS) entry which is preliminary data.</text>
</comment>
<gene>
    <name evidence="2" type="ORF">C447_01130</name>
</gene>
<dbReference type="RefSeq" id="WP_007690023.1">
    <property type="nucleotide sequence ID" value="NZ_AJRK01000105.1"/>
</dbReference>
<reference evidence="2 3" key="1">
    <citation type="journal article" date="2014" name="PLoS Genet.">
        <title>Phylogenetically driven sequencing of extremely halophilic archaea reveals strategies for static and dynamic osmo-response.</title>
        <authorList>
            <person name="Becker E.A."/>
            <person name="Seitzer P.M."/>
            <person name="Tritt A."/>
            <person name="Larsen D."/>
            <person name="Krusor M."/>
            <person name="Yao A.I."/>
            <person name="Wu D."/>
            <person name="Madern D."/>
            <person name="Eisen J.A."/>
            <person name="Darling A.E."/>
            <person name="Facciotti M.T."/>
        </authorList>
    </citation>
    <scope>NUCLEOTIDE SEQUENCE [LARGE SCALE GENOMIC DNA]</scope>
    <source>
        <strain evidence="2 3">100A6</strain>
    </source>
</reference>
<dbReference type="PANTHER" id="PTHR43437:SF3">
    <property type="entry name" value="HYDROXYACYL-THIOESTER DEHYDRATASE TYPE 2, MITOCHONDRIAL"/>
    <property type="match status" value="1"/>
</dbReference>
<dbReference type="Pfam" id="PF01575">
    <property type="entry name" value="MaoC_dehydratas"/>
    <property type="match status" value="1"/>
</dbReference>
<dbReference type="InterPro" id="IPR029069">
    <property type="entry name" value="HotDog_dom_sf"/>
</dbReference>
<dbReference type="Gene3D" id="3.10.129.10">
    <property type="entry name" value="Hotdog Thioesterase"/>
    <property type="match status" value="1"/>
</dbReference>
<evidence type="ECO:0000313" key="2">
    <source>
        <dbReference type="EMBL" id="EMA41414.1"/>
    </source>
</evidence>
<accession>M0M9U9</accession>
<proteinExistence type="predicted"/>
<dbReference type="Proteomes" id="UP000011566">
    <property type="component" value="Unassembled WGS sequence"/>
</dbReference>
<feature type="domain" description="MaoC-like" evidence="1">
    <location>
        <begin position="83"/>
        <end position="180"/>
    </location>
</feature>
<dbReference type="PANTHER" id="PTHR43437">
    <property type="entry name" value="HYDROXYACYL-THIOESTER DEHYDRATASE TYPE 2, MITOCHONDRIAL-RELATED"/>
    <property type="match status" value="1"/>
</dbReference>
<dbReference type="GO" id="GO:0019171">
    <property type="term" value="F:(3R)-hydroxyacyl-[acyl-carrier-protein] dehydratase activity"/>
    <property type="evidence" value="ECO:0007669"/>
    <property type="project" value="TreeGrafter"/>
</dbReference>
<organism evidence="2 3">
    <name type="scientific">Halococcus hamelinensis 100A6</name>
    <dbReference type="NCBI Taxonomy" id="1132509"/>
    <lineage>
        <taxon>Archaea</taxon>
        <taxon>Methanobacteriati</taxon>
        <taxon>Methanobacteriota</taxon>
        <taxon>Stenosarchaea group</taxon>
        <taxon>Halobacteria</taxon>
        <taxon>Halobacteriales</taxon>
        <taxon>Halococcaceae</taxon>
        <taxon>Halococcus</taxon>
    </lineage>
</organism>